<name>A0A832SZ30_9CREN</name>
<feature type="transmembrane region" description="Helical" evidence="1">
    <location>
        <begin position="21"/>
        <end position="45"/>
    </location>
</feature>
<feature type="transmembrane region" description="Helical" evidence="1">
    <location>
        <begin position="51"/>
        <end position="70"/>
    </location>
</feature>
<comment type="caution">
    <text evidence="2">The sequence shown here is derived from an EMBL/GenBank/DDBJ whole genome shotgun (WGS) entry which is preliminary data.</text>
</comment>
<feature type="transmembrane region" description="Helical" evidence="1">
    <location>
        <begin position="200"/>
        <end position="225"/>
    </location>
</feature>
<protein>
    <submittedName>
        <fullName evidence="2">Uncharacterized protein</fullName>
    </submittedName>
</protein>
<sequence length="248" mass="27243">MLLNESPSCLMSRLFRLCKGASPLLYLTLTLTWLFPVLYLLYIIGAVGRPVFLAVILSSIAAMAASLLLGRGVSGGLELLELFYKRRRLCVAAPVLYVISYAALVFVIFASIYLYFTPIIILEVPTHPQPISTTPQSEWTVATGSLGNYTPADINARNSSGSHIIVGTIYVRGIENLDQGGRFAVFIKGLAVGGPAGYGWVFYTALWVALLYSVLAVALAAAWKLTWRYAEFVKRAEEFYEKAKEILS</sequence>
<reference evidence="2" key="1">
    <citation type="journal article" date="2020" name="bioRxiv">
        <title>A rank-normalized archaeal taxonomy based on genome phylogeny resolves widespread incomplete and uneven classifications.</title>
        <authorList>
            <person name="Rinke C."/>
            <person name="Chuvochina M."/>
            <person name="Mussig A.J."/>
            <person name="Chaumeil P.-A."/>
            <person name="Waite D.W."/>
            <person name="Whitman W.B."/>
            <person name="Parks D.H."/>
            <person name="Hugenholtz P."/>
        </authorList>
    </citation>
    <scope>NUCLEOTIDE SEQUENCE</scope>
    <source>
        <strain evidence="2">UBA8839</strain>
    </source>
</reference>
<evidence type="ECO:0000313" key="3">
    <source>
        <dbReference type="Proteomes" id="UP000651120"/>
    </source>
</evidence>
<evidence type="ECO:0000313" key="2">
    <source>
        <dbReference type="EMBL" id="HII46132.1"/>
    </source>
</evidence>
<keyword evidence="1" id="KW-0812">Transmembrane</keyword>
<dbReference type="Proteomes" id="UP000651120">
    <property type="component" value="Unassembled WGS sequence"/>
</dbReference>
<keyword evidence="1" id="KW-0472">Membrane</keyword>
<proteinExistence type="predicted"/>
<keyword evidence="1" id="KW-1133">Transmembrane helix</keyword>
<dbReference type="AlphaFoldDB" id="A0A832SZ30"/>
<evidence type="ECO:0000256" key="1">
    <source>
        <dbReference type="SAM" id="Phobius"/>
    </source>
</evidence>
<organism evidence="2 3">
    <name type="scientific">Pyrobaculum aerophilum</name>
    <dbReference type="NCBI Taxonomy" id="13773"/>
    <lineage>
        <taxon>Archaea</taxon>
        <taxon>Thermoproteota</taxon>
        <taxon>Thermoprotei</taxon>
        <taxon>Thermoproteales</taxon>
        <taxon>Thermoproteaceae</taxon>
        <taxon>Pyrobaculum</taxon>
    </lineage>
</organism>
<feature type="transmembrane region" description="Helical" evidence="1">
    <location>
        <begin position="91"/>
        <end position="116"/>
    </location>
</feature>
<gene>
    <name evidence="2" type="ORF">HA333_01280</name>
</gene>
<dbReference type="EMBL" id="DUJP01000008">
    <property type="protein sequence ID" value="HII46132.1"/>
    <property type="molecule type" value="Genomic_DNA"/>
</dbReference>
<accession>A0A832SZ30</accession>